<reference evidence="1 2" key="1">
    <citation type="submission" date="2021-06" db="EMBL/GenBank/DDBJ databases">
        <title>Caerostris darwini draft genome.</title>
        <authorList>
            <person name="Kono N."/>
            <person name="Arakawa K."/>
        </authorList>
    </citation>
    <scope>NUCLEOTIDE SEQUENCE [LARGE SCALE GENOMIC DNA]</scope>
</reference>
<name>A0AAV4ND31_9ARAC</name>
<protein>
    <submittedName>
        <fullName evidence="1">Uncharacterized protein</fullName>
    </submittedName>
</protein>
<evidence type="ECO:0000313" key="1">
    <source>
        <dbReference type="EMBL" id="GIX81876.1"/>
    </source>
</evidence>
<sequence length="101" mass="10975">MCQHESSDARLAKSPHQPMLRQDVSVRASVVLALVPTPVVFSIIGSETVKTTLSATSGGCEPATQAGEFYQCLSQIRNTTDSHLRAYIIIIPYVKIAFPNN</sequence>
<proteinExistence type="predicted"/>
<dbReference type="EMBL" id="BPLQ01001451">
    <property type="protein sequence ID" value="GIX81876.1"/>
    <property type="molecule type" value="Genomic_DNA"/>
</dbReference>
<gene>
    <name evidence="1" type="ORF">CDAR_116041</name>
</gene>
<accession>A0AAV4ND31</accession>
<dbReference type="Proteomes" id="UP001054837">
    <property type="component" value="Unassembled WGS sequence"/>
</dbReference>
<evidence type="ECO:0000313" key="2">
    <source>
        <dbReference type="Proteomes" id="UP001054837"/>
    </source>
</evidence>
<dbReference type="AlphaFoldDB" id="A0AAV4ND31"/>
<organism evidence="1 2">
    <name type="scientific">Caerostris darwini</name>
    <dbReference type="NCBI Taxonomy" id="1538125"/>
    <lineage>
        <taxon>Eukaryota</taxon>
        <taxon>Metazoa</taxon>
        <taxon>Ecdysozoa</taxon>
        <taxon>Arthropoda</taxon>
        <taxon>Chelicerata</taxon>
        <taxon>Arachnida</taxon>
        <taxon>Araneae</taxon>
        <taxon>Araneomorphae</taxon>
        <taxon>Entelegynae</taxon>
        <taxon>Araneoidea</taxon>
        <taxon>Araneidae</taxon>
        <taxon>Caerostris</taxon>
    </lineage>
</organism>
<keyword evidence="2" id="KW-1185">Reference proteome</keyword>
<comment type="caution">
    <text evidence="1">The sequence shown here is derived from an EMBL/GenBank/DDBJ whole genome shotgun (WGS) entry which is preliminary data.</text>
</comment>